<evidence type="ECO:0000256" key="2">
    <source>
        <dbReference type="ARBA" id="ARBA00049648"/>
    </source>
</evidence>
<dbReference type="PROSITE" id="PS50234">
    <property type="entry name" value="VWFA"/>
    <property type="match status" value="1"/>
</dbReference>
<dbReference type="Gene3D" id="3.40.50.410">
    <property type="entry name" value="von Willebrand factor, type A domain"/>
    <property type="match status" value="1"/>
</dbReference>
<dbReference type="PANTHER" id="PTHR24020">
    <property type="entry name" value="COLLAGEN ALPHA"/>
    <property type="match status" value="1"/>
</dbReference>
<dbReference type="InterPro" id="IPR013320">
    <property type="entry name" value="ConA-like_dom_sf"/>
</dbReference>
<dbReference type="Gene3D" id="2.60.120.200">
    <property type="match status" value="1"/>
</dbReference>
<organism evidence="7 8">
    <name type="scientific">Sinanodonta woodiana</name>
    <name type="common">Chinese pond mussel</name>
    <name type="synonym">Anodonta woodiana</name>
    <dbReference type="NCBI Taxonomy" id="1069815"/>
    <lineage>
        <taxon>Eukaryota</taxon>
        <taxon>Metazoa</taxon>
        <taxon>Spiralia</taxon>
        <taxon>Lophotrochozoa</taxon>
        <taxon>Mollusca</taxon>
        <taxon>Bivalvia</taxon>
        <taxon>Autobranchia</taxon>
        <taxon>Heteroconchia</taxon>
        <taxon>Palaeoheterodonta</taxon>
        <taxon>Unionida</taxon>
        <taxon>Unionoidea</taxon>
        <taxon>Unionidae</taxon>
        <taxon>Unioninae</taxon>
        <taxon>Sinanodonta</taxon>
    </lineage>
</organism>
<dbReference type="InterPro" id="IPR036465">
    <property type="entry name" value="vWFA_dom_sf"/>
</dbReference>
<evidence type="ECO:0000313" key="8">
    <source>
        <dbReference type="Proteomes" id="UP001634394"/>
    </source>
</evidence>
<feature type="region of interest" description="Disordered" evidence="3">
    <location>
        <begin position="219"/>
        <end position="245"/>
    </location>
</feature>
<dbReference type="PRINTS" id="PR00453">
    <property type="entry name" value="VWFADOMAIN"/>
</dbReference>
<evidence type="ECO:0000256" key="4">
    <source>
        <dbReference type="SAM" id="SignalP"/>
    </source>
</evidence>
<comment type="similarity">
    <text evidence="2">Belongs to the fibril-associated collagens with interrupted helices (FACIT) family.</text>
</comment>
<evidence type="ECO:0000259" key="5">
    <source>
        <dbReference type="PROSITE" id="PS50234"/>
    </source>
</evidence>
<evidence type="ECO:0000256" key="3">
    <source>
        <dbReference type="SAM" id="MobiDB-lite"/>
    </source>
</evidence>
<keyword evidence="8" id="KW-1185">Reference proteome</keyword>
<feature type="domain" description="Chitin-binding type-2" evidence="6">
    <location>
        <begin position="272"/>
        <end position="336"/>
    </location>
</feature>
<proteinExistence type="inferred from homology"/>
<protein>
    <submittedName>
        <fullName evidence="7">Uncharacterized protein</fullName>
    </submittedName>
</protein>
<dbReference type="Proteomes" id="UP001634394">
    <property type="component" value="Unassembled WGS sequence"/>
</dbReference>
<evidence type="ECO:0000313" key="7">
    <source>
        <dbReference type="EMBL" id="KAL3856170.1"/>
    </source>
</evidence>
<keyword evidence="4" id="KW-0732">Signal</keyword>
<dbReference type="InterPro" id="IPR036508">
    <property type="entry name" value="Chitin-bd_dom_sf"/>
</dbReference>
<dbReference type="SMART" id="SM00327">
    <property type="entry name" value="VWA"/>
    <property type="match status" value="1"/>
</dbReference>
<evidence type="ECO:0000259" key="6">
    <source>
        <dbReference type="PROSITE" id="PS50940"/>
    </source>
</evidence>
<dbReference type="EMBL" id="JBJQND010000013">
    <property type="protein sequence ID" value="KAL3856170.1"/>
    <property type="molecule type" value="Genomic_DNA"/>
</dbReference>
<dbReference type="PANTHER" id="PTHR24020:SF20">
    <property type="entry name" value="PH DOMAIN-CONTAINING PROTEIN"/>
    <property type="match status" value="1"/>
</dbReference>
<feature type="signal peptide" evidence="4">
    <location>
        <begin position="1"/>
        <end position="19"/>
    </location>
</feature>
<name>A0ABD3V415_SINWO</name>
<dbReference type="Pfam" id="PF00092">
    <property type="entry name" value="VWA"/>
    <property type="match status" value="1"/>
</dbReference>
<dbReference type="SUPFAM" id="SSF57625">
    <property type="entry name" value="Invertebrate chitin-binding proteins"/>
    <property type="match status" value="1"/>
</dbReference>
<dbReference type="Gene3D" id="2.170.140.10">
    <property type="entry name" value="Chitin binding domain"/>
    <property type="match status" value="1"/>
</dbReference>
<dbReference type="CDD" id="cd01450">
    <property type="entry name" value="vWFA_subfamily_ECM"/>
    <property type="match status" value="1"/>
</dbReference>
<reference evidence="7 8" key="1">
    <citation type="submission" date="2024-11" db="EMBL/GenBank/DDBJ databases">
        <title>Chromosome-level genome assembly of the freshwater bivalve Anodonta woodiana.</title>
        <authorList>
            <person name="Chen X."/>
        </authorList>
    </citation>
    <scope>NUCLEOTIDE SEQUENCE [LARGE SCALE GENOMIC DNA]</scope>
    <source>
        <strain evidence="7">MN2024</strain>
        <tissue evidence="7">Gills</tissue>
    </source>
</reference>
<dbReference type="PROSITE" id="PS50940">
    <property type="entry name" value="CHIT_BIND_II"/>
    <property type="match status" value="1"/>
</dbReference>
<feature type="domain" description="VWFA" evidence="5">
    <location>
        <begin position="29"/>
        <end position="209"/>
    </location>
</feature>
<sequence length="681" mass="75537">MGCVPVLLLILQAATVTFGQSNQCPGIGDVSFAIDGSESVGESNFELLKNFTIDTVDKLVIGPDGFNIAAMIFSSSLTPMDQFDFHENQEKQHLQELIRNFFYIREGTRTDLAIKRMQEMLDAAPRKTVPKIMILITDGKSAIPVRTIAEALKSKSSLTQIIVVGVNIDSLDVLAVHEINAVASGPDKIIRASFENLNFAASEQLLNTICRIARTTTTSTTTTTTTTQPPTTTTTTTEPTTKQTTKVTTRLTTLKKTIKPMPLTVPSGGRVPDECTGCFIQDGLGYNPHLQLCYKFYHCAKENNDVIKYTHTCPFGQFWSQKALSCVDPKVAECKIDPCKQKDHVGMRYKMDGVCSGFWECVNEEEKIFSKAMCCEDGHMYEPISAICVPGKCNNTTCGVPKPKYLPFVCPYEAVPGDVRKFRYNITWGLMKYDLPCSPGTIFDPDRCTCVNENIATAPIECKPEIHMKFDGNFLDDAGLDNEKAVIRVALLNSDPSPAGGSYAYFNGSSYINLYSLANIYYGRTVAIHFWMRSLPGTPDGPETVITNCLMSTGSESNQCLYSDCNPSIQIELSNVTNTLNHKLVMENGETHILKTNLKNDEWAEVWYVYDGTRSQEFVAGTKSTEDQVMTTGIIGQRQSGLVIGRPVTNAFNNYFKGDIDEFEFYRCIPEKARDALKNID</sequence>
<gene>
    <name evidence="7" type="ORF">ACJMK2_010953</name>
</gene>
<comment type="caution">
    <text evidence="7">The sequence shown here is derived from an EMBL/GenBank/DDBJ whole genome shotgun (WGS) entry which is preliminary data.</text>
</comment>
<dbReference type="InterPro" id="IPR002035">
    <property type="entry name" value="VWF_A"/>
</dbReference>
<keyword evidence="1" id="KW-0379">Hydroxylation</keyword>
<accession>A0ABD3V415</accession>
<dbReference type="SUPFAM" id="SSF49899">
    <property type="entry name" value="Concanavalin A-like lectins/glucanases"/>
    <property type="match status" value="1"/>
</dbReference>
<dbReference type="InterPro" id="IPR050525">
    <property type="entry name" value="ECM_Assembly_Org"/>
</dbReference>
<dbReference type="InterPro" id="IPR002557">
    <property type="entry name" value="Chitin-bd_dom"/>
</dbReference>
<feature type="chain" id="PRO_5044814867" evidence="4">
    <location>
        <begin position="20"/>
        <end position="681"/>
    </location>
</feature>
<evidence type="ECO:0000256" key="1">
    <source>
        <dbReference type="ARBA" id="ARBA00023278"/>
    </source>
</evidence>
<dbReference type="SMART" id="SM00494">
    <property type="entry name" value="ChtBD2"/>
    <property type="match status" value="3"/>
</dbReference>
<dbReference type="Pfam" id="PF13385">
    <property type="entry name" value="Laminin_G_3"/>
    <property type="match status" value="1"/>
</dbReference>
<dbReference type="AlphaFoldDB" id="A0ABD3V415"/>
<dbReference type="SUPFAM" id="SSF53300">
    <property type="entry name" value="vWA-like"/>
    <property type="match status" value="1"/>
</dbReference>